<name>A0A1Y2ACU2_9FUNG</name>
<feature type="non-terminal residue" evidence="14">
    <location>
        <position position="1131"/>
    </location>
</feature>
<evidence type="ECO:0000313" key="15">
    <source>
        <dbReference type="Proteomes" id="UP000193920"/>
    </source>
</evidence>
<dbReference type="EMBL" id="MCOG01000292">
    <property type="protein sequence ID" value="ORY20363.1"/>
    <property type="molecule type" value="Genomic_DNA"/>
</dbReference>
<dbReference type="GO" id="GO:0000209">
    <property type="term" value="P:protein polyubiquitination"/>
    <property type="evidence" value="ECO:0007669"/>
    <property type="project" value="TreeGrafter"/>
</dbReference>
<dbReference type="InterPro" id="IPR013083">
    <property type="entry name" value="Znf_RING/FYVE/PHD"/>
</dbReference>
<comment type="catalytic activity">
    <reaction evidence="1">
        <text>S-ubiquitinyl-[E2 ubiquitin-conjugating enzyme]-L-cysteine + [acceptor protein]-L-lysine = [E2 ubiquitin-conjugating enzyme]-L-cysteine + N(6)-ubiquitinyl-[acceptor protein]-L-lysine.</text>
        <dbReference type="EC" id="2.3.2.27"/>
    </reaction>
</comment>
<organism evidence="14 15">
    <name type="scientific">Neocallimastix californiae</name>
    <dbReference type="NCBI Taxonomy" id="1754190"/>
    <lineage>
        <taxon>Eukaryota</taxon>
        <taxon>Fungi</taxon>
        <taxon>Fungi incertae sedis</taxon>
        <taxon>Chytridiomycota</taxon>
        <taxon>Chytridiomycota incertae sedis</taxon>
        <taxon>Neocallimastigomycetes</taxon>
        <taxon>Neocallimastigales</taxon>
        <taxon>Neocallimastigaceae</taxon>
        <taxon>Neocallimastix</taxon>
    </lineage>
</organism>
<keyword evidence="7" id="KW-0963">Cytoplasm</keyword>
<proteinExistence type="inferred from homology"/>
<dbReference type="GO" id="GO:0034450">
    <property type="term" value="F:ubiquitin-ubiquitin ligase activity"/>
    <property type="evidence" value="ECO:0007669"/>
    <property type="project" value="InterPro"/>
</dbReference>
<dbReference type="PROSITE" id="PS51698">
    <property type="entry name" value="U_BOX"/>
    <property type="match status" value="1"/>
</dbReference>
<dbReference type="AlphaFoldDB" id="A0A1Y2ACU2"/>
<keyword evidence="10" id="KW-0539">Nucleus</keyword>
<evidence type="ECO:0000256" key="2">
    <source>
        <dbReference type="ARBA" id="ARBA00004123"/>
    </source>
</evidence>
<reference evidence="14 15" key="1">
    <citation type="submission" date="2016-08" db="EMBL/GenBank/DDBJ databases">
        <title>A Parts List for Fungal Cellulosomes Revealed by Comparative Genomics.</title>
        <authorList>
            <consortium name="DOE Joint Genome Institute"/>
            <person name="Haitjema C.H."/>
            <person name="Gilmore S.P."/>
            <person name="Henske J.K."/>
            <person name="Solomon K.V."/>
            <person name="De Groot R."/>
            <person name="Kuo A."/>
            <person name="Mondo S.J."/>
            <person name="Salamov A.A."/>
            <person name="Labutti K."/>
            <person name="Zhao Z."/>
            <person name="Chiniquy J."/>
            <person name="Barry K."/>
            <person name="Brewer H.M."/>
            <person name="Purvine S.O."/>
            <person name="Wright A.T."/>
            <person name="Boxma B."/>
            <person name="Van Alen T."/>
            <person name="Hackstein J.H."/>
            <person name="Baker S.E."/>
            <person name="Grigoriev I.V."/>
            <person name="O'Malley M.A."/>
        </authorList>
    </citation>
    <scope>NUCLEOTIDE SEQUENCE [LARGE SCALE GENOMIC DNA]</scope>
    <source>
        <strain evidence="14 15">G1</strain>
    </source>
</reference>
<sequence length="1131" mass="131416">MIEQNEADQDSIRQKRLLRLAQLEAQNENQNVNEKENSESNEAKKTKKEVKDEPKSTEPKTVTPIAKPNAFSSLASPKLTKNSSPSPINRKKKNKMEAIVSFLSQDEDDWDDQQYKKIFRCSLKENESDENGQLKYLKELSEDLISEDLPLKFTTSIVERLLVARLSLDENADDNATPLFDYLVGCWVELCEVQRKTNKLLLEKDITEMQKKDLTDKVKERIGRLNTAKELIVSYSGFVISTLAEMFPQSERALELGPKCIAEKLMHCNAFELENQLPTLFFDEFIKRFSDNLEEIFEPILKHIMDEMNKQNLNKNYLPPLNAASRLLANKSIAAMVPTFDYWNPETTIAREIEDKSFLGAFYSKVSAFPDSDSGISQAYFSNRNTFSYSTSYENNINGFEIGTRNPDDVKASMNNLRTVVENVQSTLYSMTMSIIRANPTAREAVLKFFGDTITKNHSREKIQIDRKEVSTDGLMYSLNRVCHKLCEPFLDPGYKKIGLIDLDYLTYTNRIDITEHTRILFDLNQSKEYTEKWNKDHPEKPKPNFVTEMFYLTMAVYHYGFLSTVRFYQRMVTQIEEIRKQVKKMNAEKNSGAWTNLGIRRIVNEQLLIRYQTQLDVMIDHKLAMDAILLNKTVLIDVYKFYNLVMTWIIRLILIKSGMVEPTSNINWATLARGDNFGNIDLRILPDEAPDAFKALPEWIIDDICEFLVFICRNQATIFENVSRDELMTFIMILMKHANYIKNPYLKAKFAEILYCFTVPLYRDALGHTSGRLDLIFEMHPLAKDLLVEDLMKFYIDIEQTGMHSQFYDKFNIRYNISQVLKCIWKDPSHKMQIVKQSRNTSFFVHFANLLMNDTTYLLDEGLAKLAEIHVIQKEMANVQRWNEESEQYRAERENLLRVDERQAISYMALSNETVHMLNYMTSDPQIVQPFMEPEIVERLAAMMDYNLTALVGPKCTELKVADPEKYRFNPKKLLTELIDIYLHLGTRKEFIAAVARDGRSYRKEIFLKAQHILKKNALKGPNDITKLSNFVNNVEEELKNINLEDEMDQDVPDEFLDPLLYTLMDDPVILPSSHITVDRSTIKSHLLSDSHDPFNRQPLTIDMVTPNVELKAKIDAYKKERQQKKKNIN</sequence>
<dbReference type="STRING" id="1754190.A0A1Y2ACU2"/>
<evidence type="ECO:0000313" key="14">
    <source>
        <dbReference type="EMBL" id="ORY20363.1"/>
    </source>
</evidence>
<dbReference type="GO" id="GO:0036503">
    <property type="term" value="P:ERAD pathway"/>
    <property type="evidence" value="ECO:0007669"/>
    <property type="project" value="InterPro"/>
</dbReference>
<feature type="domain" description="U-box" evidence="13">
    <location>
        <begin position="1052"/>
        <end position="1126"/>
    </location>
</feature>
<feature type="compositionally biased region" description="Basic and acidic residues" evidence="12">
    <location>
        <begin position="33"/>
        <end position="58"/>
    </location>
</feature>
<dbReference type="GO" id="GO:0005634">
    <property type="term" value="C:nucleus"/>
    <property type="evidence" value="ECO:0007669"/>
    <property type="project" value="UniProtKB-SubCell"/>
</dbReference>
<dbReference type="CDD" id="cd16657">
    <property type="entry name" value="RING-Ubox_UBE4A"/>
    <property type="match status" value="1"/>
</dbReference>
<evidence type="ECO:0000256" key="11">
    <source>
        <dbReference type="SAM" id="Coils"/>
    </source>
</evidence>
<protein>
    <recommendedName>
        <fullName evidence="6">RING-type E3 ubiquitin transferase</fullName>
        <ecNumber evidence="6">2.3.2.27</ecNumber>
    </recommendedName>
</protein>
<dbReference type="SMART" id="SM00504">
    <property type="entry name" value="Ubox"/>
    <property type="match status" value="1"/>
</dbReference>
<evidence type="ECO:0000256" key="7">
    <source>
        <dbReference type="ARBA" id="ARBA00022490"/>
    </source>
</evidence>
<evidence type="ECO:0000256" key="3">
    <source>
        <dbReference type="ARBA" id="ARBA00004496"/>
    </source>
</evidence>
<dbReference type="InterPro" id="IPR003613">
    <property type="entry name" value="Ubox_domain"/>
</dbReference>
<dbReference type="Proteomes" id="UP000193920">
    <property type="component" value="Unassembled WGS sequence"/>
</dbReference>
<dbReference type="GO" id="GO:0005737">
    <property type="term" value="C:cytoplasm"/>
    <property type="evidence" value="ECO:0007669"/>
    <property type="project" value="UniProtKB-SubCell"/>
</dbReference>
<keyword evidence="9" id="KW-0833">Ubl conjugation pathway</keyword>
<keyword evidence="11" id="KW-0175">Coiled coil</keyword>
<dbReference type="UniPathway" id="UPA00143"/>
<dbReference type="Pfam" id="PF04564">
    <property type="entry name" value="U-box"/>
    <property type="match status" value="1"/>
</dbReference>
<dbReference type="OrthoDB" id="20295at2759"/>
<dbReference type="FunFam" id="3.30.40.10:FF:000055">
    <property type="entry name" value="Ubiquitin conjugation factor e4 a"/>
    <property type="match status" value="1"/>
</dbReference>
<keyword evidence="8" id="KW-0808">Transferase</keyword>
<evidence type="ECO:0000256" key="12">
    <source>
        <dbReference type="SAM" id="MobiDB-lite"/>
    </source>
</evidence>
<dbReference type="InterPro" id="IPR019474">
    <property type="entry name" value="Ub_conjug_fac_E4_core"/>
</dbReference>
<dbReference type="Gene3D" id="3.30.40.10">
    <property type="entry name" value="Zinc/RING finger domain, C3HC4 (zinc finger)"/>
    <property type="match status" value="1"/>
</dbReference>
<dbReference type="Pfam" id="PF10408">
    <property type="entry name" value="Ufd2P_core"/>
    <property type="match status" value="1"/>
</dbReference>
<comment type="pathway">
    <text evidence="4">Protein modification; protein ubiquitination.</text>
</comment>
<evidence type="ECO:0000256" key="6">
    <source>
        <dbReference type="ARBA" id="ARBA00012483"/>
    </source>
</evidence>
<dbReference type="GO" id="GO:0000151">
    <property type="term" value="C:ubiquitin ligase complex"/>
    <property type="evidence" value="ECO:0007669"/>
    <property type="project" value="InterPro"/>
</dbReference>
<evidence type="ECO:0000256" key="9">
    <source>
        <dbReference type="ARBA" id="ARBA00022786"/>
    </source>
</evidence>
<evidence type="ECO:0000259" key="13">
    <source>
        <dbReference type="PROSITE" id="PS51698"/>
    </source>
</evidence>
<dbReference type="PANTHER" id="PTHR13931:SF2">
    <property type="entry name" value="UBIQUITIN CONJUGATION FACTOR E4 B"/>
    <property type="match status" value="1"/>
</dbReference>
<accession>A0A1Y2ACU2</accession>
<feature type="compositionally biased region" description="Polar residues" evidence="12">
    <location>
        <begin position="70"/>
        <end position="87"/>
    </location>
</feature>
<dbReference type="PANTHER" id="PTHR13931">
    <property type="entry name" value="UBIQUITINATION FACTOR E4"/>
    <property type="match status" value="1"/>
</dbReference>
<feature type="region of interest" description="Disordered" evidence="12">
    <location>
        <begin position="24"/>
        <end position="92"/>
    </location>
</feature>
<feature type="coiled-coil region" evidence="11">
    <location>
        <begin position="873"/>
        <end position="900"/>
    </location>
</feature>
<evidence type="ECO:0000256" key="5">
    <source>
        <dbReference type="ARBA" id="ARBA00007434"/>
    </source>
</evidence>
<dbReference type="InterPro" id="IPR045132">
    <property type="entry name" value="UBE4"/>
</dbReference>
<keyword evidence="15" id="KW-1185">Reference proteome</keyword>
<dbReference type="GO" id="GO:0006511">
    <property type="term" value="P:ubiquitin-dependent protein catabolic process"/>
    <property type="evidence" value="ECO:0007669"/>
    <property type="project" value="InterPro"/>
</dbReference>
<gene>
    <name evidence="14" type="ORF">LY90DRAFT_391286</name>
</gene>
<comment type="subcellular location">
    <subcellularLocation>
        <location evidence="3">Cytoplasm</location>
    </subcellularLocation>
    <subcellularLocation>
        <location evidence="2">Nucleus</location>
    </subcellularLocation>
</comment>
<evidence type="ECO:0000256" key="1">
    <source>
        <dbReference type="ARBA" id="ARBA00000900"/>
    </source>
</evidence>
<comment type="caution">
    <text evidence="14">The sequence shown here is derived from an EMBL/GenBank/DDBJ whole genome shotgun (WGS) entry which is preliminary data.</text>
</comment>
<evidence type="ECO:0000256" key="10">
    <source>
        <dbReference type="ARBA" id="ARBA00023242"/>
    </source>
</evidence>
<dbReference type="EC" id="2.3.2.27" evidence="6"/>
<dbReference type="SUPFAM" id="SSF57850">
    <property type="entry name" value="RING/U-box"/>
    <property type="match status" value="1"/>
</dbReference>
<evidence type="ECO:0000256" key="8">
    <source>
        <dbReference type="ARBA" id="ARBA00022679"/>
    </source>
</evidence>
<evidence type="ECO:0000256" key="4">
    <source>
        <dbReference type="ARBA" id="ARBA00004906"/>
    </source>
</evidence>
<comment type="similarity">
    <text evidence="5">Belongs to the ubiquitin conjugation factor E4 family.</text>
</comment>